<dbReference type="EMBL" id="JBHSKJ010000004">
    <property type="protein sequence ID" value="MFC5144857.1"/>
    <property type="molecule type" value="Genomic_DNA"/>
</dbReference>
<evidence type="ECO:0000313" key="3">
    <source>
        <dbReference type="Proteomes" id="UP001596222"/>
    </source>
</evidence>
<evidence type="ECO:0000313" key="2">
    <source>
        <dbReference type="EMBL" id="MFC5144857.1"/>
    </source>
</evidence>
<dbReference type="InterPro" id="IPR000182">
    <property type="entry name" value="GNAT_dom"/>
</dbReference>
<dbReference type="Gene3D" id="3.40.630.30">
    <property type="match status" value="1"/>
</dbReference>
<evidence type="ECO:0000259" key="1">
    <source>
        <dbReference type="PROSITE" id="PS51186"/>
    </source>
</evidence>
<sequence length="306" mass="33961">MLDRKLFGSMAPMQRHEHAGPMALRAMQDLATRTFPATGYRHIGDLTWNWCLSLDRDDECPTAVWTEGGRTLAWGWLDPPDSLMLQVDPDHPELAHDVLAWAERAAVGRPLHVEVAGTESHLVEALEKRGYTRAVDGPFMACLDRALTELPEVPRLPDGYAIRAQHDDTDVAGRAAAHRAAFGSTRVTTERHARMRDAWPYRPELDLVVTAPAGDVVAYCQGWYDEVNATGAFEPVGTHPDHRRLGLARAVCTAVLHAFARVGGRRAIVCSRGDAAYPVPKRLYESMGFTTHTRTHTFVGRRKPSD</sequence>
<dbReference type="CDD" id="cd04301">
    <property type="entry name" value="NAT_SF"/>
    <property type="match status" value="1"/>
</dbReference>
<dbReference type="Proteomes" id="UP001596222">
    <property type="component" value="Unassembled WGS sequence"/>
</dbReference>
<name>A0ABV9ZXI4_9ACTN</name>
<dbReference type="SUPFAM" id="SSF55729">
    <property type="entry name" value="Acyl-CoA N-acyltransferases (Nat)"/>
    <property type="match status" value="1"/>
</dbReference>
<comment type="caution">
    <text evidence="2">The sequence shown here is derived from an EMBL/GenBank/DDBJ whole genome shotgun (WGS) entry which is preliminary data.</text>
</comment>
<organism evidence="2 3">
    <name type="scientific">Streptomyces aureoversilis</name>
    <dbReference type="NCBI Taxonomy" id="67277"/>
    <lineage>
        <taxon>Bacteria</taxon>
        <taxon>Bacillati</taxon>
        <taxon>Actinomycetota</taxon>
        <taxon>Actinomycetes</taxon>
        <taxon>Kitasatosporales</taxon>
        <taxon>Streptomycetaceae</taxon>
        <taxon>Streptomyces</taxon>
    </lineage>
</organism>
<dbReference type="Pfam" id="PF00583">
    <property type="entry name" value="Acetyltransf_1"/>
    <property type="match status" value="1"/>
</dbReference>
<proteinExistence type="predicted"/>
<gene>
    <name evidence="2" type="ORF">ACFPP6_09265</name>
</gene>
<protein>
    <submittedName>
        <fullName evidence="2">GNAT family N-acetyltransferase</fullName>
    </submittedName>
</protein>
<keyword evidence="3" id="KW-1185">Reference proteome</keyword>
<dbReference type="InterPro" id="IPR016181">
    <property type="entry name" value="Acyl_CoA_acyltransferase"/>
</dbReference>
<reference evidence="3" key="1">
    <citation type="journal article" date="2019" name="Int. J. Syst. Evol. Microbiol.">
        <title>The Global Catalogue of Microorganisms (GCM) 10K type strain sequencing project: providing services to taxonomists for standard genome sequencing and annotation.</title>
        <authorList>
            <consortium name="The Broad Institute Genomics Platform"/>
            <consortium name="The Broad Institute Genome Sequencing Center for Infectious Disease"/>
            <person name="Wu L."/>
            <person name="Ma J."/>
        </authorList>
    </citation>
    <scope>NUCLEOTIDE SEQUENCE [LARGE SCALE GENOMIC DNA]</scope>
    <source>
        <strain evidence="3">CGMCC 4.1641</strain>
    </source>
</reference>
<dbReference type="PROSITE" id="PS51186">
    <property type="entry name" value="GNAT"/>
    <property type="match status" value="1"/>
</dbReference>
<feature type="domain" description="N-acetyltransferase" evidence="1">
    <location>
        <begin position="160"/>
        <end position="306"/>
    </location>
</feature>
<accession>A0ABV9ZXI4</accession>
<dbReference type="RefSeq" id="WP_382038971.1">
    <property type="nucleotide sequence ID" value="NZ_JBHSKJ010000004.1"/>
</dbReference>